<evidence type="ECO:0000256" key="1">
    <source>
        <dbReference type="SAM" id="MobiDB-lite"/>
    </source>
</evidence>
<dbReference type="InParanoid" id="A0A672UQM4"/>
<dbReference type="Ensembl" id="ENSSHBT00005020956.1">
    <property type="protein sequence ID" value="ENSSHBP00005017540.1"/>
    <property type="gene ID" value="ENSSHBG00005015181.1"/>
</dbReference>
<reference evidence="2 3" key="1">
    <citation type="submission" date="2019-11" db="EMBL/GenBank/DDBJ databases">
        <title>Strigops habroptila (kakapo) genome, bStrHab1, primary haplotype, v2.</title>
        <authorList>
            <person name="Jarvis E.D."/>
            <person name="Howard J."/>
            <person name="Rhie A."/>
            <person name="Phillippy A."/>
            <person name="Korlach J."/>
            <person name="Digby A."/>
            <person name="Iorns D."/>
            <person name="Eason D."/>
            <person name="Robertson B."/>
            <person name="Raemaekers T."/>
            <person name="Howe K."/>
            <person name="Lewin H."/>
            <person name="Damas J."/>
            <person name="Hastie A."/>
            <person name="Tracey A."/>
            <person name="Chow W."/>
            <person name="Fedrigo O."/>
        </authorList>
    </citation>
    <scope>NUCLEOTIDE SEQUENCE [LARGE SCALE GENOMIC DNA]</scope>
</reference>
<evidence type="ECO:0000313" key="2">
    <source>
        <dbReference type="Ensembl" id="ENSSHBP00005017540.1"/>
    </source>
</evidence>
<evidence type="ECO:0000313" key="3">
    <source>
        <dbReference type="Proteomes" id="UP000472266"/>
    </source>
</evidence>
<dbReference type="AlphaFoldDB" id="A0A672UQM4"/>
<reference evidence="2" key="2">
    <citation type="submission" date="2025-08" db="UniProtKB">
        <authorList>
            <consortium name="Ensembl"/>
        </authorList>
    </citation>
    <scope>IDENTIFICATION</scope>
</reference>
<keyword evidence="3" id="KW-1185">Reference proteome</keyword>
<sequence length="133" mass="15221">SKKAELYILWHLISKLHDPVRGHFLSIHSIPLKFNFKCLSMQTAELQIYLDSFRETQEMPRADETEPLDVLQNSISKCPLPNSANLILLPEGKSWEIKILRELKIPTSAQTKREHASNEVQGVPDKEQFAGDL</sequence>
<proteinExistence type="predicted"/>
<name>A0A672UQM4_STRHB</name>
<organism evidence="2 3">
    <name type="scientific">Strigops habroptila</name>
    <name type="common">Kakapo</name>
    <dbReference type="NCBI Taxonomy" id="2489341"/>
    <lineage>
        <taxon>Eukaryota</taxon>
        <taxon>Metazoa</taxon>
        <taxon>Chordata</taxon>
        <taxon>Craniata</taxon>
        <taxon>Vertebrata</taxon>
        <taxon>Euteleostomi</taxon>
        <taxon>Archelosauria</taxon>
        <taxon>Archosauria</taxon>
        <taxon>Dinosauria</taxon>
        <taxon>Saurischia</taxon>
        <taxon>Theropoda</taxon>
        <taxon>Coelurosauria</taxon>
        <taxon>Aves</taxon>
        <taxon>Neognathae</taxon>
        <taxon>Neoaves</taxon>
        <taxon>Telluraves</taxon>
        <taxon>Australaves</taxon>
        <taxon>Psittaciformes</taxon>
        <taxon>Psittacidae</taxon>
        <taxon>Strigops</taxon>
    </lineage>
</organism>
<dbReference type="Proteomes" id="UP000472266">
    <property type="component" value="Chromosome 7"/>
</dbReference>
<protein>
    <submittedName>
        <fullName evidence="2">Uncharacterized protein</fullName>
    </submittedName>
</protein>
<feature type="region of interest" description="Disordered" evidence="1">
    <location>
        <begin position="108"/>
        <end position="133"/>
    </location>
</feature>
<feature type="compositionally biased region" description="Basic and acidic residues" evidence="1">
    <location>
        <begin position="124"/>
        <end position="133"/>
    </location>
</feature>
<reference evidence="2" key="3">
    <citation type="submission" date="2025-09" db="UniProtKB">
        <authorList>
            <consortium name="Ensembl"/>
        </authorList>
    </citation>
    <scope>IDENTIFICATION</scope>
</reference>
<accession>A0A672UQM4</accession>